<evidence type="ECO:0000313" key="7">
    <source>
        <dbReference type="EMBL" id="QKG85051.1"/>
    </source>
</evidence>
<dbReference type="GO" id="GO:0015209">
    <property type="term" value="F:cytosine transmembrane transporter activity"/>
    <property type="evidence" value="ECO:0007669"/>
    <property type="project" value="InterPro"/>
</dbReference>
<evidence type="ECO:0000256" key="6">
    <source>
        <dbReference type="SAM" id="Phobius"/>
    </source>
</evidence>
<dbReference type="GO" id="GO:0005886">
    <property type="term" value="C:plasma membrane"/>
    <property type="evidence" value="ECO:0007669"/>
    <property type="project" value="TreeGrafter"/>
</dbReference>
<dbReference type="EMBL" id="CP048104">
    <property type="protein sequence ID" value="QKG85051.1"/>
    <property type="molecule type" value="Genomic_DNA"/>
</dbReference>
<evidence type="ECO:0000256" key="1">
    <source>
        <dbReference type="ARBA" id="ARBA00004141"/>
    </source>
</evidence>
<proteinExistence type="inferred from homology"/>
<keyword evidence="8" id="KW-1185">Reference proteome</keyword>
<feature type="transmembrane region" description="Helical" evidence="6">
    <location>
        <begin position="382"/>
        <end position="401"/>
    </location>
</feature>
<comment type="subcellular location">
    <subcellularLocation>
        <location evidence="1">Membrane</location>
        <topology evidence="1">Multi-pass membrane protein</topology>
    </subcellularLocation>
</comment>
<dbReference type="PANTHER" id="PTHR30569">
    <property type="entry name" value="CYTOSINE TRANSPORTER CODB"/>
    <property type="match status" value="1"/>
</dbReference>
<keyword evidence="4 6" id="KW-1133">Transmembrane helix</keyword>
<evidence type="ECO:0000313" key="8">
    <source>
        <dbReference type="Proteomes" id="UP000503088"/>
    </source>
</evidence>
<feature type="transmembrane region" description="Helical" evidence="6">
    <location>
        <begin position="240"/>
        <end position="262"/>
    </location>
</feature>
<evidence type="ECO:0000256" key="4">
    <source>
        <dbReference type="ARBA" id="ARBA00022989"/>
    </source>
</evidence>
<dbReference type="AlphaFoldDB" id="A0A7D4BQS6"/>
<feature type="transmembrane region" description="Helical" evidence="6">
    <location>
        <begin position="342"/>
        <end position="362"/>
    </location>
</feature>
<accession>A0A7D4BQS6</accession>
<dbReference type="KEGG" id="kpul:GXN76_11615"/>
<keyword evidence="5 6" id="KW-0472">Membrane</keyword>
<feature type="transmembrane region" description="Helical" evidence="6">
    <location>
        <begin position="407"/>
        <end position="431"/>
    </location>
</feature>
<feature type="transmembrane region" description="Helical" evidence="6">
    <location>
        <begin position="34"/>
        <end position="53"/>
    </location>
</feature>
<sequence length="452" mass="48446">MKTISKITEFMLDEDYAREPVPLAQRRSWIRLSMIWIAVGVDLSALVLGAALASGMTLWQAIIAISVGSLILAIIGGICSYVGSATSLSTAMINRFTFGERGAMVVILISTISLMGWFGVAAGFFGESAHVVAKSVLGMDLDARWFALLGGILMTATATIGYKAIEKLSLVAVPLMLSFLAGLITKLSMEGDNLSSLLTIAPEGDPIKIGTAISLVVGAFILACAGSPDVARWAKNSKDAVLSGFFGFLIGNSLMMFVAAFLSRLTGTEDVIKIMLSIGWGSLAVVLLILAQWTTNDNNMYSAGLNLSILFKWVPKRVLTIVAGTIGTGFAIFGIYDNFIGFLSILSPFAAPIAGIYLVEYFFLNKERFKVAYLRAQKVASVYWHSLIVWLISAILAMMTTPSADGGLGLFTLTQVPVLDGLFSAMLLQYVSGRTINRLKHGKYTGHENQGA</sequence>
<dbReference type="Proteomes" id="UP000503088">
    <property type="component" value="Chromosome"/>
</dbReference>
<comment type="similarity">
    <text evidence="2">Belongs to the purine-cytosine permease (2.A.39) family.</text>
</comment>
<feature type="transmembrane region" description="Helical" evidence="6">
    <location>
        <begin position="145"/>
        <end position="162"/>
    </location>
</feature>
<dbReference type="InterPro" id="IPR001248">
    <property type="entry name" value="Pur-cyt_permease"/>
</dbReference>
<name>A0A7D4BQS6_9BACL</name>
<keyword evidence="3 6" id="KW-0812">Transmembrane</keyword>
<protein>
    <submittedName>
        <fullName evidence="7">Cytosine permease</fullName>
    </submittedName>
</protein>
<feature type="transmembrane region" description="Helical" evidence="6">
    <location>
        <begin position="169"/>
        <end position="189"/>
    </location>
</feature>
<evidence type="ECO:0000256" key="3">
    <source>
        <dbReference type="ARBA" id="ARBA00022692"/>
    </source>
</evidence>
<reference evidence="7 8" key="1">
    <citation type="submission" date="2020-01" db="EMBL/GenBank/DDBJ databases">
        <authorList>
            <person name="Gulvik C.A."/>
            <person name="Batra D.G."/>
        </authorList>
    </citation>
    <scope>NUCLEOTIDE SEQUENCE [LARGE SCALE GENOMIC DNA]</scope>
    <source>
        <strain evidence="7 8">W9323</strain>
    </source>
</reference>
<dbReference type="InterPro" id="IPR030191">
    <property type="entry name" value="CodB"/>
</dbReference>
<evidence type="ECO:0000256" key="5">
    <source>
        <dbReference type="ARBA" id="ARBA00023136"/>
    </source>
</evidence>
<dbReference type="CDD" id="cd11484">
    <property type="entry name" value="SLC-NCS1sbd_CobB-like"/>
    <property type="match status" value="1"/>
</dbReference>
<feature type="transmembrane region" description="Helical" evidence="6">
    <location>
        <begin position="103"/>
        <end position="125"/>
    </location>
</feature>
<organism evidence="7 8">
    <name type="scientific">Kroppenstedtia pulmonis</name>
    <dbReference type="NCBI Taxonomy" id="1380685"/>
    <lineage>
        <taxon>Bacteria</taxon>
        <taxon>Bacillati</taxon>
        <taxon>Bacillota</taxon>
        <taxon>Bacilli</taxon>
        <taxon>Bacillales</taxon>
        <taxon>Thermoactinomycetaceae</taxon>
        <taxon>Kroppenstedtia</taxon>
    </lineage>
</organism>
<dbReference type="Gene3D" id="1.10.4160.10">
    <property type="entry name" value="Hydantoin permease"/>
    <property type="match status" value="1"/>
</dbReference>
<feature type="transmembrane region" description="Helical" evidence="6">
    <location>
        <begin position="274"/>
        <end position="293"/>
    </location>
</feature>
<gene>
    <name evidence="7" type="ORF">GXN76_11615</name>
</gene>
<evidence type="ECO:0000256" key="2">
    <source>
        <dbReference type="ARBA" id="ARBA00008974"/>
    </source>
</evidence>
<feature type="transmembrane region" description="Helical" evidence="6">
    <location>
        <begin position="314"/>
        <end position="336"/>
    </location>
</feature>
<dbReference type="Pfam" id="PF02133">
    <property type="entry name" value="Transp_cyt_pur"/>
    <property type="match status" value="1"/>
</dbReference>
<feature type="transmembrane region" description="Helical" evidence="6">
    <location>
        <begin position="209"/>
        <end position="228"/>
    </location>
</feature>
<feature type="transmembrane region" description="Helical" evidence="6">
    <location>
        <begin position="59"/>
        <end position="82"/>
    </location>
</feature>
<dbReference type="PANTHER" id="PTHR30569:SF0">
    <property type="entry name" value="CYTOSINE PERMEASE"/>
    <property type="match status" value="1"/>
</dbReference>
<dbReference type="RefSeq" id="WP_173223339.1">
    <property type="nucleotide sequence ID" value="NZ_CP048104.1"/>
</dbReference>